<dbReference type="EMBL" id="CYGV01001229">
    <property type="protein sequence ID" value="CUA71307.1"/>
    <property type="molecule type" value="Genomic_DNA"/>
</dbReference>
<protein>
    <submittedName>
        <fullName evidence="2">Replicase polyprotein 1ab</fullName>
    </submittedName>
</protein>
<evidence type="ECO:0000256" key="1">
    <source>
        <dbReference type="SAM" id="MobiDB-lite"/>
    </source>
</evidence>
<feature type="compositionally biased region" description="Polar residues" evidence="1">
    <location>
        <begin position="101"/>
        <end position="134"/>
    </location>
</feature>
<dbReference type="Gene3D" id="3.40.395.10">
    <property type="entry name" value="Adenoviral Proteinase, Chain A"/>
    <property type="match status" value="1"/>
</dbReference>
<evidence type="ECO:0000313" key="2">
    <source>
        <dbReference type="EMBL" id="CUA71307.1"/>
    </source>
</evidence>
<feature type="compositionally biased region" description="Polar residues" evidence="1">
    <location>
        <begin position="1453"/>
        <end position="1468"/>
    </location>
</feature>
<dbReference type="SUPFAM" id="SSF54001">
    <property type="entry name" value="Cysteine proteinases"/>
    <property type="match status" value="1"/>
</dbReference>
<keyword evidence="3" id="KW-1185">Reference proteome</keyword>
<feature type="region of interest" description="Disordered" evidence="1">
    <location>
        <begin position="1453"/>
        <end position="1474"/>
    </location>
</feature>
<feature type="compositionally biased region" description="Low complexity" evidence="1">
    <location>
        <begin position="587"/>
        <end position="602"/>
    </location>
</feature>
<sequence length="1645" mass="183351">MAPVSFIFTFDTMAAKKPNISLATGKGHKRSLSPSSRDESVQLSSVTPRVPPHLLKASTRMQAHLAWKDESLDSIQSGVSRSPSLKQLSVEPPTPAPAPAGNTSMRATNPQKYLSPRPTQSLLNNGRGGSTSTRHAMVGTGSLDSILSETPTSARGSVFSHTSGPKPSMFQSFAHKGTVWHTTQPRVEQFYPLSELKLAESSDSGSELDFEPFSFSKSFLPVSGTWTMQDYDTQQYTAISVSAEQYGLILEQSLTLQASTLWDNPYHEDNPIYSLESCGFLETSTVDWVALYLQQLVYHSPNLETSVFITVPSMNQVLRLYPGTPPKTPWLSATPPGRMLIPIVDHNAKHYYMYHVVFGELDNNPPAHFYYVDSLGRASTKEAELQRDLFALEVVKWMLPFCQEVQEWEWDTVEWHQGCPASFRQAPGSLDCGLFVCQALLALAFDHCSALENMLPVVNVRSRLLWLMKQFASGEVQLGSQSSPPVWLLPLHQIPHETPSSLENYLDCPRPLVPLEDMFSVVNERKWPLPDAPWETKDVNLGLIEIEYSPSLAPSVAQNEPRDLGSPFNPFNHNIILHKQPSSSSFQSTKTPVSQTSTPSVSHLRYLSGKPRLENPFLKRKTALGSLETDSTPRKAKCNPFSRKNKARHASSGHIPAHDSITKIDAASPMPEIRGSSHIPTIQQTTAGTPPVLEDGPDDSFVYLSSFDELVYPESNNTRTQSCSKASSPPFHSNSQPKAPLHQMQLALSSPATGGGTSKLILHRPPLAASDTSQTQYSTTMSGMTFVHGKQATFCFPPPQDHRFAELFRDLSLPSTKHPPGFIYGTKLRNAQDVYKFTAAEPEMDSCGGEDIDAGVKVYCRPDGSHDQDTTVGMSIIQFCAFIDSLQDPAARHKVIFTATKPDGTPIVLNWLKDSLPLDKRWLGLSANFDSMSYTSPNLVFTIVVGITPWPDRARTLTNNVGIEIFHEGRARPLSHFPNFCMGMIGNNNQVRLNIFFPNYELERINNKHYKTYIKSTVYVTWYNEVFLGALDLLLETPPPNLRLACLHLKQELPKSYNSAADMATGKGEQGKTVKQYAVSPVIMNLLLPLIREIVDSKPHLAFMRGFFFHIFGMNLKTAAQSIPGQEADNAMGHLINTYPVVDFNKAGPDDLVFDYGLEVLVDSSKLPDTVQHATLLWNQAKALPIIAPNWNSPRMDAFCGSFVAGGFAAKAPAAARRARLISVQAYPKCKNETNVHRDCSIGCTFSPLDAMNNNDTFKSDMNKLKNAWKPWHSYGVRCEYRMASWAAMVCQGVPPAQWLDNLISGETIVAHPTANVVRLKEIFRSNYVQILGRTQALPPRIRQDTSATSLVAIVSHCIKSLVKRPDDHSTSREFVTRFHLAFRAHNYGYLCIAPEALCADLARVDRTRVPTEDLGIHNYLRRKRPAGARVKTSKQAPSEAVHPANAFTVSTNTGARKSVSQQQTSNSEIEDDGNSLVEHQGSALTEEDQQWLDDLINKEFPLFLWDNFPGRRANPEYALLQKPFSNKLWLQIAQPNVTKEPLVKGGSLFRNKLEIFFPENFLVRHGGSQWKAYQTRILQKLRQRAKDRAPDNLNQYHEMLRGAIFRIMAYWHFIPCPSTRAIWTYSGTGVTKIYCVVANPNVAH</sequence>
<feature type="region of interest" description="Disordered" evidence="1">
    <location>
        <begin position="715"/>
        <end position="741"/>
    </location>
</feature>
<feature type="region of interest" description="Disordered" evidence="1">
    <location>
        <begin position="628"/>
        <end position="655"/>
    </location>
</feature>
<feature type="region of interest" description="Disordered" evidence="1">
    <location>
        <begin position="21"/>
        <end position="51"/>
    </location>
</feature>
<organism evidence="2 3">
    <name type="scientific">Rhizoctonia solani</name>
    <dbReference type="NCBI Taxonomy" id="456999"/>
    <lineage>
        <taxon>Eukaryota</taxon>
        <taxon>Fungi</taxon>
        <taxon>Dikarya</taxon>
        <taxon>Basidiomycota</taxon>
        <taxon>Agaricomycotina</taxon>
        <taxon>Agaricomycetes</taxon>
        <taxon>Cantharellales</taxon>
        <taxon>Ceratobasidiaceae</taxon>
        <taxon>Rhizoctonia</taxon>
    </lineage>
</organism>
<feature type="region of interest" description="Disordered" evidence="1">
    <location>
        <begin position="581"/>
        <end position="603"/>
    </location>
</feature>
<evidence type="ECO:0000313" key="3">
    <source>
        <dbReference type="Proteomes" id="UP000044841"/>
    </source>
</evidence>
<reference evidence="2 3" key="1">
    <citation type="submission" date="2015-07" db="EMBL/GenBank/DDBJ databases">
        <authorList>
            <person name="Noorani M."/>
        </authorList>
    </citation>
    <scope>NUCLEOTIDE SEQUENCE [LARGE SCALE GENOMIC DNA]</scope>
    <source>
        <strain evidence="2">BBA 69670</strain>
    </source>
</reference>
<accession>A0A0K6FZ90</accession>
<feature type="compositionally biased region" description="Polar residues" evidence="1">
    <location>
        <begin position="715"/>
        <end position="737"/>
    </location>
</feature>
<feature type="compositionally biased region" description="Polar residues" evidence="1">
    <location>
        <begin position="142"/>
        <end position="164"/>
    </location>
</feature>
<proteinExistence type="predicted"/>
<name>A0A0K6FZ90_9AGAM</name>
<dbReference type="InterPro" id="IPR038765">
    <property type="entry name" value="Papain-like_cys_pep_sf"/>
</dbReference>
<dbReference type="Proteomes" id="UP000044841">
    <property type="component" value="Unassembled WGS sequence"/>
</dbReference>
<gene>
    <name evidence="2" type="ORF">RSOLAG22IIIB_09485</name>
</gene>
<feature type="compositionally biased region" description="Polar residues" evidence="1">
    <location>
        <begin position="77"/>
        <end position="87"/>
    </location>
</feature>
<feature type="region of interest" description="Disordered" evidence="1">
    <location>
        <begin position="77"/>
        <end position="164"/>
    </location>
</feature>